<evidence type="ECO:0000313" key="1">
    <source>
        <dbReference type="EMBL" id="MBD1383751.1"/>
    </source>
</evidence>
<evidence type="ECO:0000313" key="2">
    <source>
        <dbReference type="Proteomes" id="UP000618754"/>
    </source>
</evidence>
<sequence length="86" mass="9831">MDIVFISNQIKYDILNICGLPVEQSYNLLTNTPLQSIGYDKDEELCRKLEEKLRIVAEEYKTGKRVAKGDVSKNLTVRQCIQLVIA</sequence>
<comment type="caution">
    <text evidence="1">The sequence shown here is derived from an EMBL/GenBank/DDBJ whole genome shotgun (WGS) entry which is preliminary data.</text>
</comment>
<dbReference type="EMBL" id="JACWMW010000001">
    <property type="protein sequence ID" value="MBD1383751.1"/>
    <property type="molecule type" value="Genomic_DNA"/>
</dbReference>
<name>A0ABR7WZH7_9SPHI</name>
<proteinExistence type="predicted"/>
<dbReference type="RefSeq" id="WP_191173671.1">
    <property type="nucleotide sequence ID" value="NZ_JACWMW010000001.1"/>
</dbReference>
<dbReference type="Proteomes" id="UP000618754">
    <property type="component" value="Unassembled WGS sequence"/>
</dbReference>
<keyword evidence="2" id="KW-1185">Reference proteome</keyword>
<reference evidence="1 2" key="1">
    <citation type="submission" date="2020-09" db="EMBL/GenBank/DDBJ databases">
        <title>Novel species of Mucilaginibacter isolated from a glacier on the Tibetan Plateau.</title>
        <authorList>
            <person name="Liu Q."/>
            <person name="Xin Y.-H."/>
        </authorList>
    </citation>
    <scope>NUCLEOTIDE SEQUENCE [LARGE SCALE GENOMIC DNA]</scope>
    <source>
        <strain evidence="1 2">CGMCC 1.13878</strain>
    </source>
</reference>
<gene>
    <name evidence="1" type="ORF">IDJ75_00555</name>
</gene>
<accession>A0ABR7WZH7</accession>
<organism evidence="1 2">
    <name type="scientific">Mucilaginibacter rigui</name>
    <dbReference type="NCBI Taxonomy" id="534635"/>
    <lineage>
        <taxon>Bacteria</taxon>
        <taxon>Pseudomonadati</taxon>
        <taxon>Bacteroidota</taxon>
        <taxon>Sphingobacteriia</taxon>
        <taxon>Sphingobacteriales</taxon>
        <taxon>Sphingobacteriaceae</taxon>
        <taxon>Mucilaginibacter</taxon>
    </lineage>
</organism>
<protein>
    <submittedName>
        <fullName evidence="1">Uncharacterized protein</fullName>
    </submittedName>
</protein>